<proteinExistence type="predicted"/>
<dbReference type="RefSeq" id="WP_048280874.1">
    <property type="nucleotide sequence ID" value="NZ_LDZF01000036.1"/>
</dbReference>
<evidence type="ECO:0000313" key="1">
    <source>
        <dbReference type="EMBL" id="KMK11054.1"/>
    </source>
</evidence>
<reference evidence="1 2" key="1">
    <citation type="submission" date="2015-05" db="EMBL/GenBank/DDBJ databases">
        <title>Genome sequences of Pluralibacter gergoviae.</title>
        <authorList>
            <person name="Greninger A.L."/>
            <person name="Miller S."/>
        </authorList>
    </citation>
    <scope>NUCLEOTIDE SEQUENCE [LARGE SCALE GENOMIC DNA]</scope>
    <source>
        <strain evidence="1 2">JS81F13</strain>
    </source>
</reference>
<protein>
    <recommendedName>
        <fullName evidence="3">NinB protein</fullName>
    </recommendedName>
</protein>
<dbReference type="Gene3D" id="1.10.3790.10">
    <property type="entry name" value="NinB"/>
    <property type="match status" value="1"/>
</dbReference>
<dbReference type="Proteomes" id="UP000036196">
    <property type="component" value="Unassembled WGS sequence"/>
</dbReference>
<dbReference type="EMBL" id="LDZF01000036">
    <property type="protein sequence ID" value="KMK11054.1"/>
    <property type="molecule type" value="Genomic_DNA"/>
</dbReference>
<dbReference type="NCBIfam" id="NF007281">
    <property type="entry name" value="PRK09741.1"/>
    <property type="match status" value="1"/>
</dbReference>
<dbReference type="PATRIC" id="fig|61647.15.peg.3609"/>
<gene>
    <name evidence="1" type="ORF">ABW06_23500</name>
</gene>
<evidence type="ECO:0008006" key="3">
    <source>
        <dbReference type="Google" id="ProtNLM"/>
    </source>
</evidence>
<sequence length="147" mass="17670">MQEFILHETNKKQLWSILKEILSTGKRWRIKISEYRAKRSIPQNSLSHMWYSEISEQLIATGRDYCTPEWVKRNMKKTFLGYHEVEYTNLLTGEAETRDELRKTSELDTGDMHYYLQQVEEWCLSVGIELTTPADCEYRELQRRQNE</sequence>
<dbReference type="SUPFAM" id="SSF103370">
    <property type="entry name" value="NinB"/>
    <property type="match status" value="1"/>
</dbReference>
<name>A0A0J5KY86_PLUGE</name>
<keyword evidence="2" id="KW-1185">Reference proteome</keyword>
<accession>A0A0J5KY86</accession>
<organism evidence="1 2">
    <name type="scientific">Pluralibacter gergoviae</name>
    <name type="common">Enterobacter gergoviae</name>
    <dbReference type="NCBI Taxonomy" id="61647"/>
    <lineage>
        <taxon>Bacteria</taxon>
        <taxon>Pseudomonadati</taxon>
        <taxon>Pseudomonadota</taxon>
        <taxon>Gammaproteobacteria</taxon>
        <taxon>Enterobacterales</taxon>
        <taxon>Enterobacteriaceae</taxon>
        <taxon>Pluralibacter</taxon>
    </lineage>
</organism>
<dbReference type="AlphaFoldDB" id="A0A0J5KY86"/>
<comment type="caution">
    <text evidence="1">The sequence shown here is derived from an EMBL/GenBank/DDBJ whole genome shotgun (WGS) entry which is preliminary data.</text>
</comment>
<dbReference type="InterPro" id="IPR036619">
    <property type="entry name" value="NinB_sf"/>
</dbReference>
<evidence type="ECO:0000313" key="2">
    <source>
        <dbReference type="Proteomes" id="UP000036196"/>
    </source>
</evidence>